<feature type="domain" description="GPI inositol-deacylase winged helix" evidence="10">
    <location>
        <begin position="849"/>
        <end position="924"/>
    </location>
</feature>
<feature type="repeat" description="ANK" evidence="8">
    <location>
        <begin position="1409"/>
        <end position="1441"/>
    </location>
</feature>
<dbReference type="Pfam" id="PF24883">
    <property type="entry name" value="NPHP3_N"/>
    <property type="match status" value="1"/>
</dbReference>
<gene>
    <name evidence="12" type="ORF">VN97_g753</name>
</gene>
<reference evidence="12" key="2">
    <citation type="journal article" date="2016" name="Fungal Biol.">
        <title>Ochratoxin A production by Penicillium thymicola.</title>
        <authorList>
            <person name="Nguyen H.D.T."/>
            <person name="McMullin D.R."/>
            <person name="Ponomareva E."/>
            <person name="Riley R."/>
            <person name="Pomraning K.R."/>
            <person name="Baker S.E."/>
            <person name="Seifert K.A."/>
        </authorList>
    </citation>
    <scope>NUCLEOTIDE SEQUENCE</scope>
    <source>
        <strain evidence="12">DAOM 180753</strain>
    </source>
</reference>
<evidence type="ECO:0000256" key="5">
    <source>
        <dbReference type="ARBA" id="ARBA00023043"/>
    </source>
</evidence>
<dbReference type="PRINTS" id="PR01415">
    <property type="entry name" value="ANKYRIN"/>
</dbReference>
<evidence type="ECO:0000259" key="11">
    <source>
        <dbReference type="Pfam" id="PF24883"/>
    </source>
</evidence>
<dbReference type="Pfam" id="PF00023">
    <property type="entry name" value="Ank"/>
    <property type="match status" value="1"/>
</dbReference>
<feature type="repeat" description="ANK" evidence="8">
    <location>
        <begin position="1994"/>
        <end position="2026"/>
    </location>
</feature>
<dbReference type="Gene3D" id="3.20.20.70">
    <property type="entry name" value="Aldolase class I"/>
    <property type="match status" value="1"/>
</dbReference>
<comment type="pathway">
    <text evidence="1">Alkaloid biosynthesis; ergot alkaloid biosynthesis.</text>
</comment>
<feature type="domain" description="NADH:flavin oxidoreductase/NADH oxidase N-terminal" evidence="9">
    <location>
        <begin position="4"/>
        <end position="336"/>
    </location>
</feature>
<evidence type="ECO:0000256" key="7">
    <source>
        <dbReference type="ARBA" id="ARBA00066635"/>
    </source>
</evidence>
<dbReference type="InterPro" id="IPR036770">
    <property type="entry name" value="Ankyrin_rpt-contain_sf"/>
</dbReference>
<evidence type="ECO:0000256" key="2">
    <source>
        <dbReference type="ARBA" id="ARBA00022589"/>
    </source>
</evidence>
<comment type="catalytic activity">
    <reaction evidence="6">
        <text>dihydrochanoclavine-I aldehyde + NADP(+) = chanoclavine-I aldehyde + NADPH + H(+)</text>
        <dbReference type="Rhea" id="RHEA:35947"/>
        <dbReference type="ChEBI" id="CHEBI:15378"/>
        <dbReference type="ChEBI" id="CHEBI:57783"/>
        <dbReference type="ChEBI" id="CHEBI:58349"/>
        <dbReference type="ChEBI" id="CHEBI:65032"/>
        <dbReference type="ChEBI" id="CHEBI:71487"/>
        <dbReference type="EC" id="1.3.1.100"/>
    </reaction>
</comment>
<feature type="repeat" description="ANK" evidence="8">
    <location>
        <begin position="1067"/>
        <end position="1099"/>
    </location>
</feature>
<keyword evidence="5 8" id="KW-0040">ANK repeat</keyword>
<feature type="repeat" description="ANK" evidence="8">
    <location>
        <begin position="1133"/>
        <end position="1166"/>
    </location>
</feature>
<dbReference type="Pfam" id="PF22939">
    <property type="entry name" value="WHD_GPIID"/>
    <property type="match status" value="1"/>
</dbReference>
<evidence type="ECO:0000256" key="3">
    <source>
        <dbReference type="ARBA" id="ARBA00022737"/>
    </source>
</evidence>
<dbReference type="Proteomes" id="UP001227192">
    <property type="component" value="Unassembled WGS sequence"/>
</dbReference>
<accession>A0AAI9XDB8</accession>
<dbReference type="SUPFAM" id="SSF48403">
    <property type="entry name" value="Ankyrin repeat"/>
    <property type="match status" value="3"/>
</dbReference>
<dbReference type="InterPro" id="IPR054471">
    <property type="entry name" value="GPIID_WHD"/>
</dbReference>
<dbReference type="FunFam" id="3.20.20.70:FF:000138">
    <property type="entry name" value="NADPH dehydrogenase 1"/>
    <property type="match status" value="1"/>
</dbReference>
<evidence type="ECO:0000256" key="1">
    <source>
        <dbReference type="ARBA" id="ARBA00005107"/>
    </source>
</evidence>
<dbReference type="SMART" id="SM00248">
    <property type="entry name" value="ANK"/>
    <property type="match status" value="23"/>
</dbReference>
<evidence type="ECO:0000259" key="9">
    <source>
        <dbReference type="Pfam" id="PF00724"/>
    </source>
</evidence>
<dbReference type="Pfam" id="PF00724">
    <property type="entry name" value="Oxidored_FMN"/>
    <property type="match status" value="1"/>
</dbReference>
<dbReference type="SUPFAM" id="SSF52540">
    <property type="entry name" value="P-loop containing nucleoside triphosphate hydrolases"/>
    <property type="match status" value="1"/>
</dbReference>
<organism evidence="12 13">
    <name type="scientific">Penicillium thymicola</name>
    <dbReference type="NCBI Taxonomy" id="293382"/>
    <lineage>
        <taxon>Eukaryota</taxon>
        <taxon>Fungi</taxon>
        <taxon>Dikarya</taxon>
        <taxon>Ascomycota</taxon>
        <taxon>Pezizomycotina</taxon>
        <taxon>Eurotiomycetes</taxon>
        <taxon>Eurotiomycetidae</taxon>
        <taxon>Eurotiales</taxon>
        <taxon>Aspergillaceae</taxon>
        <taxon>Penicillium</taxon>
    </lineage>
</organism>
<dbReference type="InterPro" id="IPR001155">
    <property type="entry name" value="OxRdtase_FMN_N"/>
</dbReference>
<dbReference type="PANTHER" id="PTHR24198:SF165">
    <property type="entry name" value="ANKYRIN REPEAT-CONTAINING PROTEIN-RELATED"/>
    <property type="match status" value="1"/>
</dbReference>
<keyword evidence="3" id="KW-0677">Repeat</keyword>
<dbReference type="InterPro" id="IPR013785">
    <property type="entry name" value="Aldolase_TIM"/>
</dbReference>
<dbReference type="InterPro" id="IPR056884">
    <property type="entry name" value="NPHP3-like_N"/>
</dbReference>
<evidence type="ECO:0000313" key="12">
    <source>
        <dbReference type="EMBL" id="KAJ9492494.1"/>
    </source>
</evidence>
<dbReference type="InterPro" id="IPR027417">
    <property type="entry name" value="P-loop_NTPase"/>
</dbReference>
<sequence length="2159" mass="241083">MSGLFQPLRIGDVELQHRVVMAPLTRLRADAEHVPLPMATTYYEQRASVPGTLIIAEATQISASEGGIPHGPGIWTEAQIQGWKKITEAVHAKDSHIYCQLIALGRAADPDQLKKEGGYDLLAPSPIPMEPGMPAPKELSEEQIQRIVSNFAIAAKNAIRAGFDGVEVHGANGYLVDQFFQDVSNKRQDQWGGSVSNRARFGLDVARALVDAVGPERVGFRLSPWNTWQSMKMTDPVPQFAYFVEQLKQLKLAYLHVIESRVINSVDCEKTEGINFLLDIWGRTSPVLVAGGYNAENVQVAMEGEYKNNDVAVVFGRHFLANPDLPFRLRHQLPLNGYDRSSFYTATQEKGYADYPFSINPSLGRYSADPAFVAINSLRTFWPYNSVAATIIIMPRTMLDWVDRSCIKETMAELVGLVASIAGLVQIAGQITKLSYSYVSDIKSAPRTQKLYLQEVSALTDVLFRVEKAIQEAETTDLELPSWPSSLNEESLQECRRHLLALHLDLDKRLRRLVWPFQEKEVKKYIDLLHRYRSLFADFLSTNIMSVATATYKRVAGIDQEQMRQYLYSLFPASDNLLRSRPNACPGTGKWFLNSQDVENWRTGDPSLLWCYGAPGVGKSLLSSITIGNLWDQWGQKSETPSSVVYVFCQFSSREQQTLTAILQCMIRQVIEQADEKVLFAMKHLFVDPIKQREPVGLAESFATACELKSTYLLVDGPDEVTGADGLLSYLSSFVGNGCKVMVTSRGLGHIRKAMDSATKMEICSQVEDLEMYIDSRFRKNELPRGAQKLIGKITEKSGNMFLHTKLILDEILDLTTVRHMQKALEKQSKGLNQVYQSTLQRIDMQPMARRDLARRFIGWVVFAKRPLKIDEVIHAFAVEDDEDYIEEDNFVSPDLLLRSCVGLVVLHDDNTVAMVHATAYDFFGPTVLLPCNMESDIAETCLRYMCLSPFKEGPCTSRVEMSRRFDEMLFLDYASRHWARHIKEIETVGEDLNSLVRFFICNEKLLNAAVQALNFRNELDTDLLDSLFDSIPQDQTALHVAAYWNLTGTLSTLIESGLSTSLTDTHGWTPLHYSCANGHFASAEILVRNGADVDATDNQDWTPLFWASFTGSLDIVRLLLSEHAKYTNRSKYGWTALHWAISRGETEVVLELVQHHQAQLSRVTKADIRTLSVEDVRRLNTPENTSPIQIAAEGNNATIFDLLVAHFDAPDSTREEDFQKIWSRESFRVPIAQSTWRNTFKSQINGEASRPTELIAGETYMEEDPSNYFRYELMKEDPSAWKSNLLVSAIQDGDFQAAKLFIELGADVNYISEEGPLLDLAARQRDPRFVQLLLEKSSKELQAEMNESILCTAISLGNLETAEVILDSDGAHFNQNGIPLHAAAGEQDPQSVLLLLSKGARPELLGGYDQTALNVAVTNGFVETAQALIDGGADVNQLSDTWICNKGGWRTCLMMAVSLEEQGRKASETEMTRMLLSKGASLEFKDEEGKTALHVAATYRSVKCVELLMAAGATIETVDGSGRTPVHTMMEAVNPSWDVEDVEEVLRLLLRGLSEDIVVLLLAQKTCQSIVSKFSVDDSSDDEDIQLDTPLTSALRQGAWSIARLLMTFGAEPPTSSSFRPIVTDAVRDFEFEIVEILIGGGVSPGEDAALELVKSIDDRLFGERSSLLYYRKTLSRSNLSRWFAQGRAKHNLQKPNLPHDEMAQASQPILTSLVSAGADVNFYDSEINTTPLHLAAEKIPIAQVTSALLELGADCFHSFENGFDPILTAAAVNNTGSLHCLLAHASNLPKPGHWTQHLEYQGQLSNKEMFDCICLALKLAGKLNYKNSNDETLLHFAANTGNVYLVISLISHGAYADIPDEDGFFPIHCAAFASGHSGIVRRLLPVNMVQHTSDNHPYRSVEARASLRDEEICRQIANITNEKGNTMLWEALENGDETMFLHLLKLESDFNSCATLPGKHPSLLYHACARGMTEAVSFLLECNVDIERADNRGWRPLHGALHWHHMEIIEKLIAARADVCASTTHFDKDSLRDSDLDRKSWNGHALHLAVLVGNIDIIELLLKHGADVSADAGFFKRRDGRICGPTALHIALDPRAWYTGDEEDWEGYEDHHENYLKIARMLIENGAPVEGVLDQLRVKDIPSFEGFEDVWDKIRGV</sequence>
<keyword evidence="2" id="KW-0017">Alkaloid metabolism</keyword>
<evidence type="ECO:0000256" key="8">
    <source>
        <dbReference type="PROSITE-ProRule" id="PRU00023"/>
    </source>
</evidence>
<proteinExistence type="predicted"/>
<comment type="caution">
    <text evidence="12">The sequence shown here is derived from an EMBL/GenBank/DDBJ whole genome shotgun (WGS) entry which is preliminary data.</text>
</comment>
<evidence type="ECO:0000256" key="6">
    <source>
        <dbReference type="ARBA" id="ARBA00051276"/>
    </source>
</evidence>
<evidence type="ECO:0000256" key="4">
    <source>
        <dbReference type="ARBA" id="ARBA00022857"/>
    </source>
</evidence>
<dbReference type="Gene3D" id="3.40.50.300">
    <property type="entry name" value="P-loop containing nucleotide triphosphate hydrolases"/>
    <property type="match status" value="1"/>
</dbReference>
<dbReference type="SUPFAM" id="SSF51395">
    <property type="entry name" value="FMN-linked oxidoreductases"/>
    <property type="match status" value="1"/>
</dbReference>
<evidence type="ECO:0000259" key="10">
    <source>
        <dbReference type="Pfam" id="PF22939"/>
    </source>
</evidence>
<reference evidence="12" key="1">
    <citation type="submission" date="2015-06" db="EMBL/GenBank/DDBJ databases">
        <authorList>
            <person name="Nguyen H."/>
        </authorList>
    </citation>
    <scope>NUCLEOTIDE SEQUENCE</scope>
    <source>
        <strain evidence="12">DAOM 180753</strain>
    </source>
</reference>
<dbReference type="PANTHER" id="PTHR24198">
    <property type="entry name" value="ANKYRIN REPEAT AND PROTEIN KINASE DOMAIN-CONTAINING PROTEIN"/>
    <property type="match status" value="1"/>
</dbReference>
<feature type="repeat" description="ANK" evidence="8">
    <location>
        <begin position="2047"/>
        <end position="2075"/>
    </location>
</feature>
<dbReference type="PROSITE" id="PS50297">
    <property type="entry name" value="ANK_REP_REGION"/>
    <property type="match status" value="5"/>
</dbReference>
<dbReference type="Gene3D" id="1.25.40.20">
    <property type="entry name" value="Ankyrin repeat-containing domain"/>
    <property type="match status" value="5"/>
</dbReference>
<feature type="repeat" description="ANK" evidence="8">
    <location>
        <begin position="1489"/>
        <end position="1521"/>
    </location>
</feature>
<dbReference type="GO" id="GO:0010181">
    <property type="term" value="F:FMN binding"/>
    <property type="evidence" value="ECO:0007669"/>
    <property type="project" value="InterPro"/>
</dbReference>
<feature type="repeat" description="ANK" evidence="8">
    <location>
        <begin position="1831"/>
        <end position="1863"/>
    </location>
</feature>
<dbReference type="GO" id="GO:0009820">
    <property type="term" value="P:alkaloid metabolic process"/>
    <property type="evidence" value="ECO:0007669"/>
    <property type="project" value="UniProtKB-KW"/>
</dbReference>
<feature type="domain" description="Nephrocystin 3-like N-terminal" evidence="11">
    <location>
        <begin position="587"/>
        <end position="746"/>
    </location>
</feature>
<dbReference type="EC" id="1.3.1.100" evidence="7"/>
<feature type="repeat" description="ANK" evidence="8">
    <location>
        <begin position="1100"/>
        <end position="1132"/>
    </location>
</feature>
<name>A0AAI9XDB8_PENTH</name>
<protein>
    <recommendedName>
        <fullName evidence="7">chanoclavine-I aldehyde reductase</fullName>
        <ecNumber evidence="7">1.3.1.100</ecNumber>
    </recommendedName>
</protein>
<dbReference type="InterPro" id="IPR002110">
    <property type="entry name" value="Ankyrin_rpt"/>
</dbReference>
<keyword evidence="13" id="KW-1185">Reference proteome</keyword>
<dbReference type="Pfam" id="PF12796">
    <property type="entry name" value="Ank_2"/>
    <property type="match status" value="5"/>
</dbReference>
<evidence type="ECO:0000313" key="13">
    <source>
        <dbReference type="Proteomes" id="UP001227192"/>
    </source>
</evidence>
<dbReference type="PROSITE" id="PS50088">
    <property type="entry name" value="ANK_REPEAT"/>
    <property type="match status" value="9"/>
</dbReference>
<dbReference type="CDD" id="cd02933">
    <property type="entry name" value="OYE_like_FMN"/>
    <property type="match status" value="1"/>
</dbReference>
<keyword evidence="4" id="KW-0521">NADP</keyword>
<dbReference type="GO" id="GO:0016491">
    <property type="term" value="F:oxidoreductase activity"/>
    <property type="evidence" value="ECO:0007669"/>
    <property type="project" value="InterPro"/>
</dbReference>
<feature type="repeat" description="ANK" evidence="8">
    <location>
        <begin position="1034"/>
        <end position="1066"/>
    </location>
</feature>
<dbReference type="EMBL" id="LACB01000011">
    <property type="protein sequence ID" value="KAJ9492494.1"/>
    <property type="molecule type" value="Genomic_DNA"/>
</dbReference>